<comment type="caution">
    <text evidence="2">The sequence shown here is derived from an EMBL/GenBank/DDBJ whole genome shotgun (WGS) entry which is preliminary data.</text>
</comment>
<evidence type="ECO:0000259" key="1">
    <source>
        <dbReference type="Pfam" id="PF22939"/>
    </source>
</evidence>
<evidence type="ECO:0000313" key="2">
    <source>
        <dbReference type="EMBL" id="KAL2058722.1"/>
    </source>
</evidence>
<proteinExistence type="predicted"/>
<sequence>MKSTLASLPAELDATYDQVLIRVRNQEPEQAQLALGILGWIYHAHRPLKIRELQYALATETGDSHLDEDGIPDIGLILTLCAGIVTIREDYAVGLVHYTTAEYLERRSAEHFPDAPIDIARICLTYVLFDNFASPLQSSGTYLDHGTFKFFLF</sequence>
<feature type="domain" description="GPI inositol-deacylase winged helix" evidence="1">
    <location>
        <begin position="32"/>
        <end position="106"/>
    </location>
</feature>
<dbReference type="PANTHER" id="PTHR10039">
    <property type="entry name" value="AMELOGENIN"/>
    <property type="match status" value="1"/>
</dbReference>
<gene>
    <name evidence="2" type="ORF">ABVK25_000013</name>
</gene>
<dbReference type="Pfam" id="PF22939">
    <property type="entry name" value="WHD_GPIID"/>
    <property type="match status" value="1"/>
</dbReference>
<reference evidence="2 3" key="1">
    <citation type="submission" date="2024-09" db="EMBL/GenBank/DDBJ databases">
        <title>Rethinking Asexuality: The Enigmatic Case of Functional Sexual Genes in Lepraria (Stereocaulaceae).</title>
        <authorList>
            <person name="Doellman M."/>
            <person name="Sun Y."/>
            <person name="Barcenas-Pena A."/>
            <person name="Lumbsch H.T."/>
            <person name="Grewe F."/>
        </authorList>
    </citation>
    <scope>NUCLEOTIDE SEQUENCE [LARGE SCALE GENOMIC DNA]</scope>
    <source>
        <strain evidence="2 3">Grewe 0041</strain>
    </source>
</reference>
<dbReference type="EMBL" id="JBHFEH010000001">
    <property type="protein sequence ID" value="KAL2058722.1"/>
    <property type="molecule type" value="Genomic_DNA"/>
</dbReference>
<keyword evidence="3" id="KW-1185">Reference proteome</keyword>
<name>A0ABR4BLP8_9LECA</name>
<evidence type="ECO:0000313" key="3">
    <source>
        <dbReference type="Proteomes" id="UP001590951"/>
    </source>
</evidence>
<organism evidence="2 3">
    <name type="scientific">Lepraria finkii</name>
    <dbReference type="NCBI Taxonomy" id="1340010"/>
    <lineage>
        <taxon>Eukaryota</taxon>
        <taxon>Fungi</taxon>
        <taxon>Dikarya</taxon>
        <taxon>Ascomycota</taxon>
        <taxon>Pezizomycotina</taxon>
        <taxon>Lecanoromycetes</taxon>
        <taxon>OSLEUM clade</taxon>
        <taxon>Lecanoromycetidae</taxon>
        <taxon>Lecanorales</taxon>
        <taxon>Lecanorineae</taxon>
        <taxon>Stereocaulaceae</taxon>
        <taxon>Lepraria</taxon>
    </lineage>
</organism>
<dbReference type="InterPro" id="IPR054471">
    <property type="entry name" value="GPIID_WHD"/>
</dbReference>
<dbReference type="PANTHER" id="PTHR10039:SF15">
    <property type="entry name" value="NACHT DOMAIN-CONTAINING PROTEIN"/>
    <property type="match status" value="1"/>
</dbReference>
<accession>A0ABR4BLP8</accession>
<dbReference type="Proteomes" id="UP001590951">
    <property type="component" value="Unassembled WGS sequence"/>
</dbReference>
<protein>
    <recommendedName>
        <fullName evidence="1">GPI inositol-deacylase winged helix domain-containing protein</fullName>
    </recommendedName>
</protein>